<evidence type="ECO:0000313" key="2">
    <source>
        <dbReference type="Proteomes" id="UP001162992"/>
    </source>
</evidence>
<keyword evidence="2" id="KW-1185">Reference proteome</keyword>
<proteinExistence type="predicted"/>
<accession>A0ACC2ECP0</accession>
<name>A0ACC2ECP0_DIPCM</name>
<dbReference type="Proteomes" id="UP001162992">
    <property type="component" value="Chromosome 2"/>
</dbReference>
<organism evidence="1 2">
    <name type="scientific">Diphasiastrum complanatum</name>
    <name type="common">Issler's clubmoss</name>
    <name type="synonym">Lycopodium complanatum</name>
    <dbReference type="NCBI Taxonomy" id="34168"/>
    <lineage>
        <taxon>Eukaryota</taxon>
        <taxon>Viridiplantae</taxon>
        <taxon>Streptophyta</taxon>
        <taxon>Embryophyta</taxon>
        <taxon>Tracheophyta</taxon>
        <taxon>Lycopodiopsida</taxon>
        <taxon>Lycopodiales</taxon>
        <taxon>Lycopodiaceae</taxon>
        <taxon>Lycopodioideae</taxon>
        <taxon>Diphasiastrum</taxon>
    </lineage>
</organism>
<dbReference type="EMBL" id="CM055093">
    <property type="protein sequence ID" value="KAJ7564228.1"/>
    <property type="molecule type" value="Genomic_DNA"/>
</dbReference>
<protein>
    <submittedName>
        <fullName evidence="1">Uncharacterized protein</fullName>
    </submittedName>
</protein>
<gene>
    <name evidence="1" type="ORF">O6H91_02G008400</name>
</gene>
<comment type="caution">
    <text evidence="1">The sequence shown here is derived from an EMBL/GenBank/DDBJ whole genome shotgun (WGS) entry which is preliminary data.</text>
</comment>
<sequence>MQLAVLPRVNLKVTAPTAYQGRKVDDENAKPKFAPSSIFLRKDMFAQKRLTKKSETELSRKSVTVTNQALKTNDSTSYGSKLNGAANISEEKLNGAHGVAESIPFFTKALRNAIPLILAGTKTLEKKIHDVTKSAEEMANEITKKRKLLVETLRGSFLKDNSVYRQMFVIRSYEVGFDKMASIETFANLFQEIALNHASGIFDSMGDAMGSSHAMMKHRLIWVITRLHIQVDCYPLSGDVVEIDTCMGWSGKNGVRRDYIVRDYNSGHVLCSSTSSLVIINRDTRRISKIPDDVREELSSYLFDTYLLKDDLSQPTGRMDECPLYIQKDLVPRLHDIDSNRHVNNVKYIQWLLESVPQHVLVAYELTSMTLEFRKESSDQDIITSMAHPCSSFTPSVSEASGCNGASRKSPQLASENCASSHLSKQPALNCEAALPAIQEHLQYMHSLRRQSDGREIVRGKTNWRPKHRFCSGKIYDSASRSV</sequence>
<reference evidence="2" key="1">
    <citation type="journal article" date="2024" name="Proc. Natl. Acad. Sci. U.S.A.">
        <title>Extraordinary preservation of gene collinearity over three hundred million years revealed in homosporous lycophytes.</title>
        <authorList>
            <person name="Li C."/>
            <person name="Wickell D."/>
            <person name="Kuo L.Y."/>
            <person name="Chen X."/>
            <person name="Nie B."/>
            <person name="Liao X."/>
            <person name="Peng D."/>
            <person name="Ji J."/>
            <person name="Jenkins J."/>
            <person name="Williams M."/>
            <person name="Shu S."/>
            <person name="Plott C."/>
            <person name="Barry K."/>
            <person name="Rajasekar S."/>
            <person name="Grimwood J."/>
            <person name="Han X."/>
            <person name="Sun S."/>
            <person name="Hou Z."/>
            <person name="He W."/>
            <person name="Dai G."/>
            <person name="Sun C."/>
            <person name="Schmutz J."/>
            <person name="Leebens-Mack J.H."/>
            <person name="Li F.W."/>
            <person name="Wang L."/>
        </authorList>
    </citation>
    <scope>NUCLEOTIDE SEQUENCE [LARGE SCALE GENOMIC DNA]</scope>
    <source>
        <strain evidence="2">cv. PW_Plant_1</strain>
    </source>
</reference>
<evidence type="ECO:0000313" key="1">
    <source>
        <dbReference type="EMBL" id="KAJ7564228.1"/>
    </source>
</evidence>